<accession>A0A0D6QZQ7</accession>
<dbReference type="GO" id="GO:0019628">
    <property type="term" value="P:urate catabolic process"/>
    <property type="evidence" value="ECO:0007669"/>
    <property type="project" value="TreeGrafter"/>
</dbReference>
<proteinExistence type="predicted"/>
<dbReference type="PROSITE" id="PS00768">
    <property type="entry name" value="TRANSTHYRETIN_1"/>
    <property type="match status" value="1"/>
</dbReference>
<dbReference type="SUPFAM" id="SSF158694">
    <property type="entry name" value="UraD-Like"/>
    <property type="match status" value="1"/>
</dbReference>
<dbReference type="InterPro" id="IPR023418">
    <property type="entry name" value="Thyroxine_BS"/>
</dbReference>
<dbReference type="GO" id="GO:0051997">
    <property type="term" value="F:2-oxo-4-hydroxy-4-carboxy-5-ureidoimidazoline decarboxylase activity"/>
    <property type="evidence" value="ECO:0007669"/>
    <property type="project" value="UniProtKB-EC"/>
</dbReference>
<evidence type="ECO:0000256" key="1">
    <source>
        <dbReference type="ARBA" id="ARBA00001043"/>
    </source>
</evidence>
<dbReference type="InterPro" id="IPR036778">
    <property type="entry name" value="OHCU_decarboxylase_sf"/>
</dbReference>
<dbReference type="CDD" id="cd05822">
    <property type="entry name" value="TLP_HIUase"/>
    <property type="match status" value="1"/>
</dbReference>
<dbReference type="InterPro" id="IPR023416">
    <property type="entry name" value="Transthyretin/HIU_hydrolase_d"/>
</dbReference>
<dbReference type="NCBIfam" id="TIGR02962">
    <property type="entry name" value="hdxy_isourate"/>
    <property type="match status" value="1"/>
</dbReference>
<dbReference type="GO" id="GO:0033971">
    <property type="term" value="F:hydroxyisourate hydrolase activity"/>
    <property type="evidence" value="ECO:0007669"/>
    <property type="project" value="UniProtKB-EC"/>
</dbReference>
<keyword evidence="4" id="KW-0659">Purine metabolism</keyword>
<evidence type="ECO:0000256" key="4">
    <source>
        <dbReference type="ARBA" id="ARBA00022631"/>
    </source>
</evidence>
<dbReference type="GO" id="GO:0005777">
    <property type="term" value="C:peroxisome"/>
    <property type="evidence" value="ECO:0007669"/>
    <property type="project" value="TreeGrafter"/>
</dbReference>
<feature type="domain" description="Transthyretin/hydroxyisourate hydrolase" evidence="8">
    <location>
        <begin position="220"/>
        <end position="352"/>
    </location>
</feature>
<dbReference type="Pfam" id="PF09349">
    <property type="entry name" value="OHCU_decarbox"/>
    <property type="match status" value="1"/>
</dbReference>
<dbReference type="InterPro" id="IPR036817">
    <property type="entry name" value="Transthyretin/HIU_hydrolase_sf"/>
</dbReference>
<evidence type="ECO:0000256" key="3">
    <source>
        <dbReference type="ARBA" id="ARBA00004754"/>
    </source>
</evidence>
<dbReference type="PROSITE" id="PS00769">
    <property type="entry name" value="TRANSTHYRETIN_2"/>
    <property type="match status" value="1"/>
</dbReference>
<dbReference type="AlphaFoldDB" id="A0A0D6QZQ7"/>
<comment type="pathway">
    <text evidence="3">Purine metabolism; urate degradation; (S)-allantoin from urate: step 3/3.</text>
</comment>
<feature type="domain" description="Oxo-4-hydroxy-4-carboxy-5-ureidoimidazoline decarboxylase" evidence="9">
    <location>
        <begin position="10"/>
        <end position="157"/>
    </location>
</feature>
<sequence>MDLPLTQEDFIACCGSTKFAAEMAKASPFSALSQAVELSREIWWNKVDVPGWLEAFAAHPQIGDVKSPNNKKAASAEWSKGEQSVALSTATDSTLQELVEWNHKYKEKFGFVFLICASGRSTPEILDALKTRFSNRPIVELENAAGEQQKITELRLAKLFAEKGSTGQVVAASSEVAPVQSTGSLVADRRLSQIGAHLSSSGGSLEHVSLHSSSRTRPPITTHVLDVCHGKPGVGIEILLESWKGPSAAIGTFLNFKDSVGWTLLGSSVTDNDGRCGALMPVMDHVPAGFYRISFNTGKYYTKMGADMHGSETQSGFYPYVSIIFEIKPFQTLEHFHVPVLLSPFSFTTYRGS</sequence>
<dbReference type="PANTHER" id="PTHR43466:SF1">
    <property type="entry name" value="2-OXO-4-HYDROXY-4-CARBOXY-5-UREIDOIMIDAZOLINE DECARBOXYLASE-RELATED"/>
    <property type="match status" value="1"/>
</dbReference>
<dbReference type="FunFam" id="1.10.3330.10:FF:000002">
    <property type="entry name" value="Uric acid degradation bifunctional protein TTL"/>
    <property type="match status" value="1"/>
</dbReference>
<dbReference type="PANTHER" id="PTHR43466">
    <property type="entry name" value="2-OXO-4-HYDROXY-4-CARBOXY-5-UREIDOIMIDAZOLINE DECARBOXYLASE-RELATED"/>
    <property type="match status" value="1"/>
</dbReference>
<dbReference type="InterPro" id="IPR014306">
    <property type="entry name" value="Hydroxyisourate_hydrolase"/>
</dbReference>
<keyword evidence="5" id="KW-0210">Decarboxylase</keyword>
<dbReference type="Pfam" id="PF00576">
    <property type="entry name" value="Transthyretin"/>
    <property type="match status" value="1"/>
</dbReference>
<keyword evidence="6" id="KW-0378">Hydrolase</keyword>
<protein>
    <submittedName>
        <fullName evidence="10">Uncharacterized protein</fullName>
    </submittedName>
</protein>
<dbReference type="Gene3D" id="2.60.40.180">
    <property type="entry name" value="Transthyretin/hydroxyisourate hydrolase domain"/>
    <property type="match status" value="1"/>
</dbReference>
<evidence type="ECO:0000259" key="8">
    <source>
        <dbReference type="Pfam" id="PF00576"/>
    </source>
</evidence>
<dbReference type="InterPro" id="IPR023419">
    <property type="entry name" value="Transthyretin_CS"/>
</dbReference>
<dbReference type="SUPFAM" id="SSF49472">
    <property type="entry name" value="Transthyretin (synonym: prealbumin)"/>
    <property type="match status" value="1"/>
</dbReference>
<keyword evidence="7" id="KW-0456">Lyase</keyword>
<dbReference type="InterPro" id="IPR018020">
    <property type="entry name" value="OHCU_decarboxylase"/>
</dbReference>
<evidence type="ECO:0000259" key="9">
    <source>
        <dbReference type="Pfam" id="PF09349"/>
    </source>
</evidence>
<evidence type="ECO:0000256" key="6">
    <source>
        <dbReference type="ARBA" id="ARBA00022801"/>
    </source>
</evidence>
<comment type="catalytic activity">
    <reaction evidence="2">
        <text>5-hydroxy-2-oxo-4-ureido-2,5-dihydro-1H-imidazole-5-carboxylate + H(+) = (S)-allantoin + CO2</text>
        <dbReference type="Rhea" id="RHEA:26301"/>
        <dbReference type="ChEBI" id="CHEBI:15378"/>
        <dbReference type="ChEBI" id="CHEBI:15678"/>
        <dbReference type="ChEBI" id="CHEBI:16526"/>
        <dbReference type="ChEBI" id="CHEBI:58639"/>
        <dbReference type="EC" id="4.1.1.97"/>
    </reaction>
</comment>
<organism evidence="10">
    <name type="scientific">Araucaria cunninghamii</name>
    <name type="common">Hoop pine</name>
    <name type="synonym">Moreton Bay pine</name>
    <dbReference type="NCBI Taxonomy" id="56994"/>
    <lineage>
        <taxon>Eukaryota</taxon>
        <taxon>Viridiplantae</taxon>
        <taxon>Streptophyta</taxon>
        <taxon>Embryophyta</taxon>
        <taxon>Tracheophyta</taxon>
        <taxon>Spermatophyta</taxon>
        <taxon>Pinopsida</taxon>
        <taxon>Pinidae</taxon>
        <taxon>Conifers II</taxon>
        <taxon>Araucariales</taxon>
        <taxon>Araucariaceae</taxon>
        <taxon>Araucaria</taxon>
    </lineage>
</organism>
<name>A0A0D6QZQ7_ARACU</name>
<reference evidence="10" key="1">
    <citation type="submission" date="2015-03" db="EMBL/GenBank/DDBJ databases">
        <title>A transcriptome of Araucaria cunninghamii, an australian fine timber species.</title>
        <authorList>
            <person name="Jing Yi C.J.Y."/>
            <person name="Yin San L.Y.S."/>
            <person name="Abdul Karim S.S."/>
            <person name="Wan Azmi N.N."/>
            <person name="Hercus R.R."/>
            <person name="Croft L.L."/>
        </authorList>
    </citation>
    <scope>NUCLEOTIDE SEQUENCE</scope>
    <source>
        <strain evidence="10">MI0301</strain>
        <tissue evidence="10">Leaf</tissue>
    </source>
</reference>
<dbReference type="GO" id="GO:0006144">
    <property type="term" value="P:purine nucleobase metabolic process"/>
    <property type="evidence" value="ECO:0007669"/>
    <property type="project" value="UniProtKB-KW"/>
</dbReference>
<evidence type="ECO:0000256" key="5">
    <source>
        <dbReference type="ARBA" id="ARBA00022793"/>
    </source>
</evidence>
<evidence type="ECO:0000256" key="7">
    <source>
        <dbReference type="ARBA" id="ARBA00023239"/>
    </source>
</evidence>
<evidence type="ECO:0000256" key="2">
    <source>
        <dbReference type="ARBA" id="ARBA00001163"/>
    </source>
</evidence>
<evidence type="ECO:0000313" key="10">
    <source>
        <dbReference type="EMBL" id="JAG95165.1"/>
    </source>
</evidence>
<dbReference type="EMBL" id="GCKF01041347">
    <property type="protein sequence ID" value="JAG95165.1"/>
    <property type="molecule type" value="Transcribed_RNA"/>
</dbReference>
<dbReference type="Gene3D" id="1.10.3330.10">
    <property type="entry name" value="Oxo-4-hydroxy-4-carboxy-5-ureidoimidazoline decarboxylase"/>
    <property type="match status" value="1"/>
</dbReference>
<comment type="catalytic activity">
    <reaction evidence="1">
        <text>5-hydroxyisourate + H2O = 5-hydroxy-2-oxo-4-ureido-2,5-dihydro-1H-imidazole-5-carboxylate + H(+)</text>
        <dbReference type="Rhea" id="RHEA:23736"/>
        <dbReference type="ChEBI" id="CHEBI:15377"/>
        <dbReference type="ChEBI" id="CHEBI:15378"/>
        <dbReference type="ChEBI" id="CHEBI:18072"/>
        <dbReference type="ChEBI" id="CHEBI:58639"/>
        <dbReference type="EC" id="3.5.2.17"/>
    </reaction>
</comment>